<evidence type="ECO:0000256" key="4">
    <source>
        <dbReference type="ARBA" id="ARBA00022553"/>
    </source>
</evidence>
<dbReference type="PROSITE" id="PS50075">
    <property type="entry name" value="CARRIER"/>
    <property type="match status" value="3"/>
</dbReference>
<dbReference type="Gene3D" id="3.40.50.980">
    <property type="match status" value="2"/>
</dbReference>
<name>A0A3S5GYG5_9BACT</name>
<dbReference type="GO" id="GO:0005829">
    <property type="term" value="C:cytosol"/>
    <property type="evidence" value="ECO:0007669"/>
    <property type="project" value="TreeGrafter"/>
</dbReference>
<feature type="domain" description="Carrier" evidence="8">
    <location>
        <begin position="1658"/>
        <end position="1732"/>
    </location>
</feature>
<dbReference type="InterPro" id="IPR023213">
    <property type="entry name" value="CAT-like_dom_sf"/>
</dbReference>
<dbReference type="InterPro" id="IPR045851">
    <property type="entry name" value="AMP-bd_C_sf"/>
</dbReference>
<dbReference type="CDD" id="cd05931">
    <property type="entry name" value="FAAL"/>
    <property type="match status" value="1"/>
</dbReference>
<feature type="compositionally biased region" description="Basic and acidic residues" evidence="7">
    <location>
        <begin position="1634"/>
        <end position="1649"/>
    </location>
</feature>
<dbReference type="PROSITE" id="PS00012">
    <property type="entry name" value="PHOSPHOPANTETHEINE"/>
    <property type="match status" value="2"/>
</dbReference>
<comment type="similarity">
    <text evidence="2">Belongs to the ATP-dependent AMP-binding enzyme family.</text>
</comment>
<dbReference type="SUPFAM" id="SSF47336">
    <property type="entry name" value="ACP-like"/>
    <property type="match status" value="3"/>
</dbReference>
<dbReference type="PANTHER" id="PTHR45527:SF1">
    <property type="entry name" value="FATTY ACID SYNTHASE"/>
    <property type="match status" value="1"/>
</dbReference>
<dbReference type="FunFam" id="3.30.300.30:FF:000010">
    <property type="entry name" value="Enterobactin synthetase component F"/>
    <property type="match status" value="2"/>
</dbReference>
<dbReference type="NCBIfam" id="TIGR01733">
    <property type="entry name" value="AA-adenyl-dom"/>
    <property type="match status" value="2"/>
</dbReference>
<dbReference type="SUPFAM" id="SSF52777">
    <property type="entry name" value="CoA-dependent acyltransferases"/>
    <property type="match status" value="4"/>
</dbReference>
<dbReference type="InterPro" id="IPR025110">
    <property type="entry name" value="AMP-bd_C"/>
</dbReference>
<dbReference type="GO" id="GO:0006631">
    <property type="term" value="P:fatty acid metabolic process"/>
    <property type="evidence" value="ECO:0007669"/>
    <property type="project" value="UniProtKB-KW"/>
</dbReference>
<keyword evidence="3" id="KW-0596">Phosphopantetheine</keyword>
<comment type="cofactor">
    <cofactor evidence="1">
        <name>pantetheine 4'-phosphate</name>
        <dbReference type="ChEBI" id="CHEBI:47942"/>
    </cofactor>
</comment>
<evidence type="ECO:0000259" key="8">
    <source>
        <dbReference type="PROSITE" id="PS50075"/>
    </source>
</evidence>
<dbReference type="SUPFAM" id="SSF56801">
    <property type="entry name" value="Acetyl-CoA synthetase-like"/>
    <property type="match status" value="3"/>
</dbReference>
<dbReference type="FunFam" id="3.30.559.10:FF:000012">
    <property type="entry name" value="Non-ribosomal peptide synthetase"/>
    <property type="match status" value="1"/>
</dbReference>
<accession>A0A3S5GYG5</accession>
<dbReference type="InterPro" id="IPR020806">
    <property type="entry name" value="PKS_PP-bd"/>
</dbReference>
<evidence type="ECO:0000256" key="7">
    <source>
        <dbReference type="SAM" id="MobiDB-lite"/>
    </source>
</evidence>
<protein>
    <submittedName>
        <fullName evidence="9">Nonribosomal peptide synthetase</fullName>
    </submittedName>
</protein>
<evidence type="ECO:0000313" key="9">
    <source>
        <dbReference type="EMBL" id="AYM54404.1"/>
    </source>
</evidence>
<keyword evidence="5" id="KW-0276">Fatty acid metabolism</keyword>
<feature type="compositionally biased region" description="Basic and acidic residues" evidence="7">
    <location>
        <begin position="2328"/>
        <end position="2338"/>
    </location>
</feature>
<dbReference type="Gene3D" id="3.40.50.1820">
    <property type="entry name" value="alpha/beta hydrolase"/>
    <property type="match status" value="1"/>
</dbReference>
<dbReference type="InterPro" id="IPR036736">
    <property type="entry name" value="ACP-like_sf"/>
</dbReference>
<dbReference type="Gene3D" id="3.30.559.30">
    <property type="entry name" value="Nonribosomal peptide synthetase, condensation domain"/>
    <property type="match status" value="2"/>
</dbReference>
<dbReference type="Pfam" id="PF23024">
    <property type="entry name" value="AMP-dom_DIP2-like"/>
    <property type="match status" value="1"/>
</dbReference>
<dbReference type="Gene3D" id="3.40.50.12780">
    <property type="entry name" value="N-terminal domain of ligase-like"/>
    <property type="match status" value="2"/>
</dbReference>
<evidence type="ECO:0000256" key="6">
    <source>
        <dbReference type="ARBA" id="ARBA00023098"/>
    </source>
</evidence>
<dbReference type="FunFam" id="2.30.38.10:FF:000001">
    <property type="entry name" value="Non-ribosomal peptide synthetase PvdI"/>
    <property type="match status" value="2"/>
</dbReference>
<evidence type="ECO:0000256" key="2">
    <source>
        <dbReference type="ARBA" id="ARBA00006432"/>
    </source>
</evidence>
<dbReference type="Pfam" id="PF13193">
    <property type="entry name" value="AMP-binding_C"/>
    <property type="match status" value="2"/>
</dbReference>
<dbReference type="InterPro" id="IPR000873">
    <property type="entry name" value="AMP-dep_synth/lig_dom"/>
</dbReference>
<feature type="domain" description="Carrier" evidence="8">
    <location>
        <begin position="594"/>
        <end position="668"/>
    </location>
</feature>
<dbReference type="PROSITE" id="PS00455">
    <property type="entry name" value="AMP_BINDING"/>
    <property type="match status" value="3"/>
</dbReference>
<dbReference type="InterPro" id="IPR009081">
    <property type="entry name" value="PP-bd_ACP"/>
</dbReference>
<dbReference type="EMBL" id="MH908922">
    <property type="protein sequence ID" value="AYM54404.1"/>
    <property type="molecule type" value="Genomic_DNA"/>
</dbReference>
<dbReference type="GO" id="GO:0071766">
    <property type="term" value="P:Actinobacterium-type cell wall biogenesis"/>
    <property type="evidence" value="ECO:0007669"/>
    <property type="project" value="UniProtKB-ARBA"/>
</dbReference>
<evidence type="ECO:0000256" key="3">
    <source>
        <dbReference type="ARBA" id="ARBA00022450"/>
    </source>
</evidence>
<dbReference type="GO" id="GO:0044550">
    <property type="term" value="P:secondary metabolite biosynthetic process"/>
    <property type="evidence" value="ECO:0007669"/>
    <property type="project" value="UniProtKB-ARBA"/>
</dbReference>
<keyword evidence="4" id="KW-0597">Phosphoprotein</keyword>
<reference evidence="9" key="1">
    <citation type="journal article" date="2018" name="J. Ind. Microbiol. Biotechnol.">
        <title>Genome mining reveals uncommon alkylpyrones as type III PKS products from myxobacteria.</title>
        <authorList>
            <person name="Hug J.J."/>
            <person name="Panter F."/>
            <person name="Krug D."/>
            <person name="Muller R."/>
        </authorList>
    </citation>
    <scope>NUCLEOTIDE SEQUENCE</scope>
    <source>
        <strain evidence="9">MSr9315</strain>
    </source>
</reference>
<dbReference type="FunFam" id="3.40.50.12780:FF:000013">
    <property type="entry name" value="Long-chain-fatty-acid--AMP ligase FadD32"/>
    <property type="match status" value="1"/>
</dbReference>
<dbReference type="GO" id="GO:0043041">
    <property type="term" value="P:amino acid activation for nonribosomal peptide biosynthetic process"/>
    <property type="evidence" value="ECO:0007669"/>
    <property type="project" value="TreeGrafter"/>
</dbReference>
<dbReference type="InterPro" id="IPR020845">
    <property type="entry name" value="AMP-binding_CS"/>
</dbReference>
<dbReference type="NCBIfam" id="NF003417">
    <property type="entry name" value="PRK04813.1"/>
    <property type="match status" value="4"/>
</dbReference>
<feature type="region of interest" description="Disordered" evidence="7">
    <location>
        <begin position="2313"/>
        <end position="2349"/>
    </location>
</feature>
<dbReference type="InterPro" id="IPR042099">
    <property type="entry name" value="ANL_N_sf"/>
</dbReference>
<dbReference type="SMART" id="SM00823">
    <property type="entry name" value="PKS_PP"/>
    <property type="match status" value="3"/>
</dbReference>
<dbReference type="InterPro" id="IPR040097">
    <property type="entry name" value="FAAL/FAAC"/>
</dbReference>
<dbReference type="InterPro" id="IPR010071">
    <property type="entry name" value="AA_adenyl_dom"/>
</dbReference>
<feature type="region of interest" description="Disordered" evidence="7">
    <location>
        <begin position="1634"/>
        <end position="1659"/>
    </location>
</feature>
<dbReference type="Gene3D" id="1.10.1200.10">
    <property type="entry name" value="ACP-like"/>
    <property type="match status" value="2"/>
</dbReference>
<dbReference type="GO" id="GO:0008610">
    <property type="term" value="P:lipid biosynthetic process"/>
    <property type="evidence" value="ECO:0007669"/>
    <property type="project" value="InterPro"/>
</dbReference>
<dbReference type="InterPro" id="IPR029058">
    <property type="entry name" value="AB_hydrolase_fold"/>
</dbReference>
<organism evidence="9">
    <name type="scientific">Phaselicystis flava</name>
    <dbReference type="NCBI Taxonomy" id="525924"/>
    <lineage>
        <taxon>Bacteria</taxon>
        <taxon>Pseudomonadati</taxon>
        <taxon>Myxococcota</taxon>
        <taxon>Polyangia</taxon>
        <taxon>Polyangiales</taxon>
        <taxon>Phaselicystidaceae</taxon>
        <taxon>Phaselicystis</taxon>
    </lineage>
</organism>
<dbReference type="CDD" id="cd19531">
    <property type="entry name" value="LCL_NRPS-like"/>
    <property type="match status" value="2"/>
</dbReference>
<dbReference type="Pfam" id="PF00550">
    <property type="entry name" value="PP-binding"/>
    <property type="match status" value="3"/>
</dbReference>
<evidence type="ECO:0000256" key="5">
    <source>
        <dbReference type="ARBA" id="ARBA00022832"/>
    </source>
</evidence>
<dbReference type="InterPro" id="IPR001242">
    <property type="entry name" value="Condensation_dom"/>
</dbReference>
<dbReference type="FunFam" id="3.40.50.12780:FF:000012">
    <property type="entry name" value="Non-ribosomal peptide synthetase"/>
    <property type="match status" value="2"/>
</dbReference>
<dbReference type="GO" id="GO:0072330">
    <property type="term" value="P:monocarboxylic acid biosynthetic process"/>
    <property type="evidence" value="ECO:0007669"/>
    <property type="project" value="UniProtKB-ARBA"/>
</dbReference>
<evidence type="ECO:0000256" key="1">
    <source>
        <dbReference type="ARBA" id="ARBA00001957"/>
    </source>
</evidence>
<dbReference type="Gene3D" id="3.30.300.30">
    <property type="match status" value="3"/>
</dbReference>
<feature type="domain" description="Carrier" evidence="8">
    <location>
        <begin position="2730"/>
        <end position="2805"/>
    </location>
</feature>
<keyword evidence="6" id="KW-0443">Lipid metabolism</keyword>
<dbReference type="Gene3D" id="2.30.38.10">
    <property type="entry name" value="Luciferase, Domain 3"/>
    <property type="match status" value="1"/>
</dbReference>
<dbReference type="Pfam" id="PF00501">
    <property type="entry name" value="AMP-binding"/>
    <property type="match status" value="3"/>
</dbReference>
<dbReference type="FunFam" id="1.10.1200.10:FF:000016">
    <property type="entry name" value="Non-ribosomal peptide synthase"/>
    <property type="match status" value="1"/>
</dbReference>
<dbReference type="GO" id="GO:0031177">
    <property type="term" value="F:phosphopantetheine binding"/>
    <property type="evidence" value="ECO:0007669"/>
    <property type="project" value="InterPro"/>
</dbReference>
<dbReference type="CDD" id="cd05930">
    <property type="entry name" value="A_NRPS"/>
    <property type="match status" value="1"/>
</dbReference>
<sequence>MSSFERPQTLVDLLRDRADRQPDRRAYTYLLDGGDEVHATYAEMDSAARSIGALLQHEGASGGRALLLYPPGMEFIQAFYGCVYGGVVAVPTFPPDPSRAERTIPRLRALLRDAAPAVVLTTSAILEVARGLVADDPELRSIRWLATDTLAPALADAWRDPGVKPSSLAFLQYTSGSTGTPRGVMLRHDNLLHNTEVIRRGFGARPDSVGVIWLPPYHDMGLIGGILVPLYVGMYTALMSPLSFLQRPMGWLEALSRLRGTVSGGPNFAFELCARKSTPEQRAALDLSSWEVAFCGAEPIRTQTLERFTELFGASGFRRSALYPCYGLAEATLMVSGGDAAEPPIVREFAAGALAEGRAIAPAEGVAARALVGCGRPAWDQEVLIVSRERRTPCAPGEIGEIWVCSASVASGYWNREDETTASFGARRADTGAGPYLRTGDLGFFDRGELFVAGRLKDLIVLRGVNHYPQDIELTAEQSHPALRAGAGAVFSIDAEDEERLVVVYELDRGAQDPAAIGRAVRRAIAERHDIQTYAVALVRRGSIHKTSSGKIQRSACRQGYLAGELELIWADTLDVGAAAPPVDLLHAAPEGPAGIERYVMDVVARALRLSPGSLDARAPLTEVGVDSLGAVEIKHRIEEDCGVELPLSSLLGGATVAEIAARVAERVDGRRSAPAISAAPASGEHPLSHAQRAQWFLHQLDPTSAAYTIALGAKLVGDVDVPALRRALGAVIARHPALRTVYGARDGEPFQRVCDAIDLDFEVEDASTWDEPSVQARAHAEAYAPFDLERGPVLRARLFTRADGHVLLVAVHHIAADFWSIMVLLDELLASYAAERSASPVQLPEAPVHFSDFVRWQDERLGGAEGERLWEYWRRQLEGLPEAPELPLARPAPPSRSHAAGTRWFEIDHDLAAKLRRLGREQGATPYALLLAAFQALLHRYSGDRDGCVGMPTAGRSRPELAGVVGHFVNLLVLRSTIEASMTFRELVAQAREAVAGALDHQDLPFSRLVERLRPHRDGDRAPIVRAAFALQKPHRLHQAAAFVLGQRAARVEAFGLTLEPFPIARRTAALDLTMTLVEVDEAFSGSLEYDADLFDPEDCARLVEHYLSILRAVAEDPDVPLSRLRLLDDAERDRLLRAGSGGAAAYPRACLHELFEEHARRAPEAVAVLHGDDRLDYGELNRSANRLARHLRSLGVGSGAPVALLLERSPELLVAMLAALKAGGAYLPLDPSHPSARLAAMLEDASAPVLVTRSALLDRLATPRAAVVCLDLEEAAISAHADGDPALPIDPSDPAYLLYTSGSSGRPKGVLASHRGAVNMITAVAALAPLPEAPRCSAWTSVGFDVSVYEIFSALCSGGAVDFVPEAVRADGAALCGWLAERRIQGAYVPPAMLPDLLAAPAASLRRLLVGVEPIDEQLLVAIQRRVGGLRIVNGYGPTETSICATLYLVPPDASARGRAPIGRPLPNSRCYVLDVDGEPAPVGVPGELFVAGDGVTLGYLGAPQQTAERFLPDPFDAAPGARMYRTGDIVRWRSDGQLVFVGRRDRQIKLRGFRVELGEVEAALRSLPQVREAAAVVHEAAPGDRRLVAYATLREGRATVKELRDALAVTLPGYMVPSAIVLRDELPRTPNGKIDHRALPPPERGDYGAGPDEGAARTPTEEQLAAIFSQILRCGPIGDDDFFELGGHSLNAAQVVAHVRRVLGAEIPLRAVFEARTVSALAARIDAALRTQGAARAPAIAPARRDAPLPASFAQQRLWFLDQLAPGSAAYTLAASLRLTGRLDVPALDRAVLEVARRHEALRTTFAVVDWQTVQVIAPEPGVSPVLRDLRALPPEARIEEARRLARAEARTPFDLARGPLLRAALLRLDEDEHVLLLSMHHTVADGWSVGVLAREITALYAASSRGEASPLAPLPIQYADWAAWQREHLQGARLDELLAYWTRQLAGAPAALDLPTDRPRPAEPSFAGARVAIALPAGLTAAAAAVARREGATLFMALLASFAALLARYADTRDVVVGTPAANRDQVETEGLIGLFVNTLVLRTDLSGRPGFRELIARVREVTLGAYAHQEMPFERLVEALHPDRSAARTPLFQVMFALQNAPSAPPALSGIVIEPLEADTGAAKCDLSLSLTEVEGGLRGELEYDTDLFDGATIARLAAHWRALLEGLVAEPDRPFDEVPILSDAERRQQLEAWNDTRADYPRDACVHELIDAQASRTPEAVAVTFAGRALTYRELARRARRLADTLRSLGAGPGERVGVLLDRSDELVVALLAILETGAAYVPLDPEHPAERLDWILEDASPSLLVADESAPRLPSSKARVVRPDEGRHGSAPDRAPPTTRPATADDLAYVIYTSGSTGRPKGVEICHRSVVNFLCSMRRQPGIGAGDTLLAVTTPSFDIAGLELFLPLTAGARVEIAPRDVVSDGAPLRRLLEEGGATIMQATPATWRMLVAAGWRGRPGFTVLCGGEALPPPLASALLAGGATVWNLYGPTETTIWSTAHRLEASPGAAEIPIGRPIANTRVYVLGPQGEPVPAGVPGELCIGGDGVALGYRGRPELTAERFVPDPFGPAPSARLYRTGDRARWLRDGSLEFLGRRDHQVKLRGFRVELGEIEAALRQHPGVSACVVAARTAPDGEARLVGYLVAEGRRDDAESAGEGAAPGAALSVGELRAWLQRRLPAYMIPSSYVVLEALPLTPNGKIDRGALPAPEDAQLDGRRPFVAPRSEVEHALAAIWSDVLGIERVGVHDDFFALGGHSLLAVQMIGRVRAATGVEVPLRRLFTAPTLSELAAAIERGDDAGAEQLRELEDLLTAVEEMSLEQIAAAVEAERDPQAR</sequence>
<dbReference type="InterPro" id="IPR006162">
    <property type="entry name" value="Ppantetheine_attach_site"/>
</dbReference>
<dbReference type="GO" id="GO:0003824">
    <property type="term" value="F:catalytic activity"/>
    <property type="evidence" value="ECO:0007669"/>
    <property type="project" value="InterPro"/>
</dbReference>
<dbReference type="PANTHER" id="PTHR45527">
    <property type="entry name" value="NONRIBOSOMAL PEPTIDE SYNTHETASE"/>
    <property type="match status" value="1"/>
</dbReference>
<proteinExistence type="inferred from homology"/>
<dbReference type="Pfam" id="PF00668">
    <property type="entry name" value="Condensation"/>
    <property type="match status" value="2"/>
</dbReference>
<dbReference type="CDD" id="cd12116">
    <property type="entry name" value="A_NRPS_Ta1_like"/>
    <property type="match status" value="1"/>
</dbReference>
<dbReference type="FunFam" id="3.40.50.980:FF:000001">
    <property type="entry name" value="Non-ribosomal peptide synthetase"/>
    <property type="match status" value="2"/>
</dbReference>
<dbReference type="Gene3D" id="3.30.559.10">
    <property type="entry name" value="Chloramphenicol acetyltransferase-like domain"/>
    <property type="match status" value="2"/>
</dbReference>